<dbReference type="AlphaFoldDB" id="A0A5J4UBJ1"/>
<feature type="region of interest" description="Disordered" evidence="1">
    <location>
        <begin position="1"/>
        <end position="42"/>
    </location>
</feature>
<evidence type="ECO:0000256" key="1">
    <source>
        <dbReference type="SAM" id="MobiDB-lite"/>
    </source>
</evidence>
<proteinExistence type="predicted"/>
<gene>
    <name evidence="2" type="ORF">EZS28_037230</name>
</gene>
<evidence type="ECO:0000313" key="2">
    <source>
        <dbReference type="EMBL" id="KAA6367242.1"/>
    </source>
</evidence>
<comment type="caution">
    <text evidence="2">The sequence shown here is derived from an EMBL/GenBank/DDBJ whole genome shotgun (WGS) entry which is preliminary data.</text>
</comment>
<feature type="compositionally biased region" description="Low complexity" evidence="1">
    <location>
        <begin position="24"/>
        <end position="42"/>
    </location>
</feature>
<dbReference type="Proteomes" id="UP000324800">
    <property type="component" value="Unassembled WGS sequence"/>
</dbReference>
<feature type="region of interest" description="Disordered" evidence="1">
    <location>
        <begin position="62"/>
        <end position="82"/>
    </location>
</feature>
<protein>
    <submittedName>
        <fullName evidence="2">Uncharacterized protein</fullName>
    </submittedName>
</protein>
<reference evidence="2 3" key="1">
    <citation type="submission" date="2019-03" db="EMBL/GenBank/DDBJ databases">
        <title>Single cell metagenomics reveals metabolic interactions within the superorganism composed of flagellate Streblomastix strix and complex community of Bacteroidetes bacteria on its surface.</title>
        <authorList>
            <person name="Treitli S.C."/>
            <person name="Kolisko M."/>
            <person name="Husnik F."/>
            <person name="Keeling P."/>
            <person name="Hampl V."/>
        </authorList>
    </citation>
    <scope>NUCLEOTIDE SEQUENCE [LARGE SCALE GENOMIC DNA]</scope>
    <source>
        <strain evidence="2">ST1C</strain>
    </source>
</reference>
<dbReference type="EMBL" id="SNRW01018539">
    <property type="protein sequence ID" value="KAA6367242.1"/>
    <property type="molecule type" value="Genomic_DNA"/>
</dbReference>
<feature type="compositionally biased region" description="Low complexity" evidence="1">
    <location>
        <begin position="128"/>
        <end position="151"/>
    </location>
</feature>
<feature type="compositionally biased region" description="Low complexity" evidence="1">
    <location>
        <begin position="161"/>
        <end position="183"/>
    </location>
</feature>
<name>A0A5J4UBJ1_9EUKA</name>
<feature type="compositionally biased region" description="Basic and acidic residues" evidence="1">
    <location>
        <begin position="1"/>
        <end position="10"/>
    </location>
</feature>
<organism evidence="2 3">
    <name type="scientific">Streblomastix strix</name>
    <dbReference type="NCBI Taxonomy" id="222440"/>
    <lineage>
        <taxon>Eukaryota</taxon>
        <taxon>Metamonada</taxon>
        <taxon>Preaxostyla</taxon>
        <taxon>Oxymonadida</taxon>
        <taxon>Streblomastigidae</taxon>
        <taxon>Streblomastix</taxon>
    </lineage>
</organism>
<sequence length="218" mass="24609">MREPTAREKAQQFAAKIPKPKISQNLNQNQQKQVNNNIGNNNARAASAGRELLSQNSQKRSILDQNNSNNINNTNNSFNDQDLDQIEKKLQQLEGRHEQDVMTALSAMQSVGIGYEEYRASSKVGDRQSYNISSNLNSNNLNKGNNSQQQLPRKGSIGNISNPLQSKPQQQQQGKSSNANQQQHQKPGSAQRELTDEEIFRNFQIAEQYEKLMRDGKK</sequence>
<evidence type="ECO:0000313" key="3">
    <source>
        <dbReference type="Proteomes" id="UP000324800"/>
    </source>
</evidence>
<feature type="compositionally biased region" description="Low complexity" evidence="1">
    <location>
        <begin position="66"/>
        <end position="79"/>
    </location>
</feature>
<accession>A0A5J4UBJ1</accession>
<feature type="region of interest" description="Disordered" evidence="1">
    <location>
        <begin position="122"/>
        <end position="199"/>
    </location>
</feature>